<dbReference type="NCBIfam" id="NF033539">
    <property type="entry name" value="transpos_IS1380"/>
    <property type="match status" value="1"/>
</dbReference>
<proteinExistence type="predicted"/>
<dbReference type="AlphaFoldDB" id="A0A368UK25"/>
<reference evidence="2 3" key="1">
    <citation type="submission" date="2018-07" db="EMBL/GenBank/DDBJ databases">
        <title>Freshwater and sediment microbial communities from various areas in North America, analyzing microbe dynamics in response to fracking.</title>
        <authorList>
            <person name="Lamendella R."/>
        </authorList>
    </citation>
    <scope>NUCLEOTIDE SEQUENCE [LARGE SCALE GENOMIC DNA]</scope>
    <source>
        <strain evidence="2 3">160A</strain>
    </source>
</reference>
<dbReference type="InterPro" id="IPR047960">
    <property type="entry name" value="Transpos_IS1380"/>
</dbReference>
<gene>
    <name evidence="2" type="ORF">DFO77_1771</name>
</gene>
<keyword evidence="3" id="KW-1185">Reference proteome</keyword>
<name>A0A368UK25_9BACT</name>
<evidence type="ECO:0000259" key="1">
    <source>
        <dbReference type="Pfam" id="PF13701"/>
    </source>
</evidence>
<dbReference type="InterPro" id="IPR025668">
    <property type="entry name" value="Tnp_DDE_dom"/>
</dbReference>
<dbReference type="RefSeq" id="WP_114438239.1">
    <property type="nucleotide sequence ID" value="NZ_QPIZ01000077.1"/>
</dbReference>
<feature type="domain" description="Transposase DDE" evidence="1">
    <location>
        <begin position="18"/>
        <end position="450"/>
    </location>
</feature>
<comment type="caution">
    <text evidence="2">The sequence shown here is derived from an EMBL/GenBank/DDBJ whole genome shotgun (WGS) entry which is preliminary data.</text>
</comment>
<protein>
    <submittedName>
        <fullName evidence="2">IS4 family transposase</fullName>
    </submittedName>
</protein>
<dbReference type="EMBL" id="QPIZ01000077">
    <property type="protein sequence ID" value="RCW19670.1"/>
    <property type="molecule type" value="Genomic_DNA"/>
</dbReference>
<organism evidence="2 3">
    <name type="scientific">Marinilabilia salmonicolor</name>
    <dbReference type="NCBI Taxonomy" id="989"/>
    <lineage>
        <taxon>Bacteria</taxon>
        <taxon>Pseudomonadati</taxon>
        <taxon>Bacteroidota</taxon>
        <taxon>Bacteroidia</taxon>
        <taxon>Marinilabiliales</taxon>
        <taxon>Marinilabiliaceae</taxon>
        <taxon>Marinilabilia</taxon>
    </lineage>
</organism>
<evidence type="ECO:0000313" key="3">
    <source>
        <dbReference type="Proteomes" id="UP000252733"/>
    </source>
</evidence>
<accession>A0A368UK25</accession>
<evidence type="ECO:0000313" key="2">
    <source>
        <dbReference type="EMBL" id="RCW19670.1"/>
    </source>
</evidence>
<dbReference type="Proteomes" id="UP000252733">
    <property type="component" value="Unassembled WGS sequence"/>
</dbReference>
<sequence>MIQKFSENKEQTLRLFPVEHKNVELSFTGDRISSDGGLLLLREVNRQIGLIERISNCITDNRDQRYIDHSIEELVSQRAYQIAAGYEDCNDSNELRQDQILKTCVGRLPQTGMDLGSQPTMSRLENSVNWRDLYKIGEALVSHFIGTYSSAPEVIILDCDDTNTNTYGDQQLTLFNTYYHDHCYMPLHIYEGLSGKLITTILKPGRRSKQSDVASIIKKLILHIREQWPKTQIIVRGDSHFASKDLMDWSDAAVQKVGYITGLAGNSKLKSLAEVTIKSAEREFKQYGKPVKRYHSFMYKAKSWASAKKVVVKVEASALGTNIRYIVTNLTRFKAKGLYEKGYCARGAAELRIKEHKLYLKSDRASCTNFKANQFRLFLHSVAYVLMHTMQKELFKGTELANANFKTLQNKIIKTAAWVKEMKTKIKIEFPKFCPTKELQTKSFQMLSMLET</sequence>
<dbReference type="Pfam" id="PF13701">
    <property type="entry name" value="DDE_Tnp_1_4"/>
    <property type="match status" value="1"/>
</dbReference>